<dbReference type="CDD" id="cd00093">
    <property type="entry name" value="HTH_XRE"/>
    <property type="match status" value="1"/>
</dbReference>
<proteinExistence type="predicted"/>
<sequence length="82" mass="9233">MTSVYSAEYQLIIKTLRDARVEKGITQAKLAEELGRPQSFIAKVENGERKLDVVEFALIARLLDVDTGPIMERIGRKTEKLA</sequence>
<dbReference type="RefSeq" id="WP_095100017.1">
    <property type="nucleotide sequence ID" value="NZ_CAMIQD010000001.1"/>
</dbReference>
<reference evidence="2 3" key="1">
    <citation type="submission" date="2017-06" db="EMBL/GenBank/DDBJ databases">
        <authorList>
            <consortium name="Pathogen Informatics"/>
        </authorList>
    </citation>
    <scope>NUCLEOTIDE SEQUENCE [LARGE SCALE GENOMIC DNA]</scope>
    <source>
        <strain evidence="2 3">NCTC12148</strain>
    </source>
</reference>
<dbReference type="InterPro" id="IPR010982">
    <property type="entry name" value="Lambda_DNA-bd_dom_sf"/>
</dbReference>
<dbReference type="InterPro" id="IPR001387">
    <property type="entry name" value="Cro/C1-type_HTH"/>
</dbReference>
<dbReference type="AlphaFoldDB" id="A0A240B3E1"/>
<dbReference type="KEGG" id="sfj:SAMEA4384070_0999"/>
<accession>A0A240B3E1</accession>
<dbReference type="EMBL" id="LT906479">
    <property type="protein sequence ID" value="SNV90222.1"/>
    <property type="molecule type" value="Genomic_DNA"/>
</dbReference>
<dbReference type="PROSITE" id="PS50943">
    <property type="entry name" value="HTH_CROC1"/>
    <property type="match status" value="1"/>
</dbReference>
<dbReference type="Proteomes" id="UP000215134">
    <property type="component" value="Chromosome 1"/>
</dbReference>
<dbReference type="SUPFAM" id="SSF47413">
    <property type="entry name" value="lambda repressor-like DNA-binding domains"/>
    <property type="match status" value="1"/>
</dbReference>
<evidence type="ECO:0000313" key="2">
    <source>
        <dbReference type="EMBL" id="SNV90222.1"/>
    </source>
</evidence>
<dbReference type="SMART" id="SM00530">
    <property type="entry name" value="HTH_XRE"/>
    <property type="match status" value="1"/>
</dbReference>
<gene>
    <name evidence="2" type="ORF">SAMEA4384070_00999</name>
</gene>
<dbReference type="OrthoDB" id="9803379at2"/>
<dbReference type="GeneID" id="75026178"/>
<organism evidence="2 3">
    <name type="scientific">Serratia ficaria</name>
    <dbReference type="NCBI Taxonomy" id="61651"/>
    <lineage>
        <taxon>Bacteria</taxon>
        <taxon>Pseudomonadati</taxon>
        <taxon>Pseudomonadota</taxon>
        <taxon>Gammaproteobacteria</taxon>
        <taxon>Enterobacterales</taxon>
        <taxon>Yersiniaceae</taxon>
        <taxon>Serratia</taxon>
    </lineage>
</organism>
<name>A0A240B3E1_SERFI</name>
<dbReference type="Pfam" id="PF01381">
    <property type="entry name" value="HTH_3"/>
    <property type="match status" value="1"/>
</dbReference>
<feature type="domain" description="HTH cro/C1-type" evidence="1">
    <location>
        <begin position="16"/>
        <end position="70"/>
    </location>
</feature>
<keyword evidence="3" id="KW-1185">Reference proteome</keyword>
<dbReference type="GO" id="GO:0003677">
    <property type="term" value="F:DNA binding"/>
    <property type="evidence" value="ECO:0007669"/>
    <property type="project" value="InterPro"/>
</dbReference>
<evidence type="ECO:0000313" key="3">
    <source>
        <dbReference type="Proteomes" id="UP000215134"/>
    </source>
</evidence>
<evidence type="ECO:0000259" key="1">
    <source>
        <dbReference type="PROSITE" id="PS50943"/>
    </source>
</evidence>
<dbReference type="Gene3D" id="1.10.260.40">
    <property type="entry name" value="lambda repressor-like DNA-binding domains"/>
    <property type="match status" value="1"/>
</dbReference>
<protein>
    <submittedName>
        <fullName evidence="2">Predicted transcriptional regulator</fullName>
    </submittedName>
</protein>